<sequence length="124" mass="14133">MRLPTAIKLHKASKTLELHYGPDEQYRLDAEFLRVHSPSAEVRGHGHPVLQHGKLGVGLSGVEPVGQYALKLIFDDGHDSGLYSWDYLYQLARDHDRLWVEYLAELERAGKSRDPDESVVRLML</sequence>
<dbReference type="PANTHER" id="PTHR35303">
    <property type="entry name" value="OS02G0197800 PROTEIN"/>
    <property type="match status" value="1"/>
</dbReference>
<keyword evidence="2" id="KW-0408">Iron</keyword>
<feature type="domain" description="Gamma-butyrobetaine hydroxylase-like N-terminal" evidence="3">
    <location>
        <begin position="7"/>
        <end position="89"/>
    </location>
</feature>
<dbReference type="KEGG" id="acx:Achr_6490"/>
<evidence type="ECO:0000313" key="5">
    <source>
        <dbReference type="Proteomes" id="UP000068210"/>
    </source>
</evidence>
<dbReference type="AlphaFoldDB" id="A0A0C4WGM0"/>
<dbReference type="HOGENOM" id="CLU_117841_0_1_6"/>
<dbReference type="GO" id="GO:0046872">
    <property type="term" value="F:metal ion binding"/>
    <property type="evidence" value="ECO:0007669"/>
    <property type="project" value="UniProtKB-KW"/>
</dbReference>
<reference evidence="4 5" key="1">
    <citation type="journal article" date="2015" name="PLoS ONE">
        <title>Azotobacter Genomes: The Genome of Azotobacter chroococcum NCIMB 8003 (ATCC 4412).</title>
        <authorList>
            <person name="Robson R.L."/>
            <person name="Jones R."/>
            <person name="Robson R.M."/>
            <person name="Schwartz A."/>
            <person name="Richardson T.H."/>
        </authorList>
    </citation>
    <scope>NUCLEOTIDE SEQUENCE [LARGE SCALE GENOMIC DNA]</scope>
    <source>
        <strain evidence="4 5">NCIMB 8003</strain>
    </source>
</reference>
<dbReference type="InterPro" id="IPR038492">
    <property type="entry name" value="GBBH-like_N_sf"/>
</dbReference>
<organism evidence="4 5">
    <name type="scientific">Azotobacter chroococcum NCIMB 8003</name>
    <dbReference type="NCBI Taxonomy" id="1328314"/>
    <lineage>
        <taxon>Bacteria</taxon>
        <taxon>Pseudomonadati</taxon>
        <taxon>Pseudomonadota</taxon>
        <taxon>Gammaproteobacteria</taxon>
        <taxon>Pseudomonadales</taxon>
        <taxon>Pseudomonadaceae</taxon>
        <taxon>Azotobacter</taxon>
    </lineage>
</organism>
<keyword evidence="1" id="KW-0479">Metal-binding</keyword>
<dbReference type="RefSeq" id="WP_039801836.1">
    <property type="nucleotide sequence ID" value="NZ_CP010415.1"/>
</dbReference>
<accession>A0A0C4WGM0</accession>
<gene>
    <name evidence="4" type="ORF">Achr_6490</name>
</gene>
<evidence type="ECO:0000259" key="3">
    <source>
        <dbReference type="Pfam" id="PF06155"/>
    </source>
</evidence>
<evidence type="ECO:0000256" key="1">
    <source>
        <dbReference type="ARBA" id="ARBA00022723"/>
    </source>
</evidence>
<keyword evidence="5" id="KW-1185">Reference proteome</keyword>
<dbReference type="InterPro" id="IPR010376">
    <property type="entry name" value="GBBH-like_N"/>
</dbReference>
<evidence type="ECO:0000256" key="2">
    <source>
        <dbReference type="ARBA" id="ARBA00023004"/>
    </source>
</evidence>
<keyword evidence="4" id="KW-0413">Isomerase</keyword>
<dbReference type="PANTHER" id="PTHR35303:SF5">
    <property type="entry name" value="OS02G0197800 PROTEIN"/>
    <property type="match status" value="1"/>
</dbReference>
<dbReference type="GO" id="GO:0016853">
    <property type="term" value="F:isomerase activity"/>
    <property type="evidence" value="ECO:0007669"/>
    <property type="project" value="UniProtKB-KW"/>
</dbReference>
<protein>
    <submittedName>
        <fullName evidence="4">1-(5-phosphoribosyl)-5-[(5-phosphoribosylamin o)methylideneamino] imidazole-4-carboxamide isomerase</fullName>
    </submittedName>
</protein>
<name>A0A0C4WGM0_9GAMM</name>
<dbReference type="STRING" id="1328314.Achr_6490"/>
<dbReference type="Gene3D" id="3.30.2020.30">
    <property type="match status" value="1"/>
</dbReference>
<evidence type="ECO:0000313" key="4">
    <source>
        <dbReference type="EMBL" id="AJE20148.1"/>
    </source>
</evidence>
<dbReference type="Proteomes" id="UP000068210">
    <property type="component" value="Chromosome"/>
</dbReference>
<dbReference type="EMBL" id="CP010415">
    <property type="protein sequence ID" value="AJE20148.1"/>
    <property type="molecule type" value="Genomic_DNA"/>
</dbReference>
<dbReference type="Pfam" id="PF06155">
    <property type="entry name" value="GBBH-like_N"/>
    <property type="match status" value="1"/>
</dbReference>
<proteinExistence type="predicted"/>